<dbReference type="InterPro" id="IPR001763">
    <property type="entry name" value="Rhodanese-like_dom"/>
</dbReference>
<protein>
    <submittedName>
        <fullName evidence="2">Rhodanese-like domain-containing protein</fullName>
    </submittedName>
</protein>
<dbReference type="Proteomes" id="UP001057580">
    <property type="component" value="Chromosome"/>
</dbReference>
<feature type="domain" description="Rhodanese" evidence="1">
    <location>
        <begin position="40"/>
        <end position="137"/>
    </location>
</feature>
<dbReference type="Gene3D" id="3.40.250.10">
    <property type="entry name" value="Rhodanese-like domain"/>
    <property type="match status" value="1"/>
</dbReference>
<evidence type="ECO:0000313" key="3">
    <source>
        <dbReference type="Proteomes" id="UP001057580"/>
    </source>
</evidence>
<reference evidence="2" key="1">
    <citation type="submission" date="2022-09" db="EMBL/GenBank/DDBJ databases">
        <title>Diverse halophilic archaea isolated from saline environments.</title>
        <authorList>
            <person name="Cui H.-L."/>
        </authorList>
    </citation>
    <scope>NUCLEOTIDE SEQUENCE</scope>
    <source>
        <strain evidence="2">ZS-35-S2</strain>
    </source>
</reference>
<evidence type="ECO:0000259" key="1">
    <source>
        <dbReference type="PROSITE" id="PS50206"/>
    </source>
</evidence>
<dbReference type="PROSITE" id="PS50206">
    <property type="entry name" value="RHODANESE_3"/>
    <property type="match status" value="1"/>
</dbReference>
<evidence type="ECO:0000313" key="2">
    <source>
        <dbReference type="EMBL" id="UWM56634.1"/>
    </source>
</evidence>
<name>A0A9E7R7N7_9EURY</name>
<dbReference type="InterPro" id="IPR036873">
    <property type="entry name" value="Rhodanese-like_dom_sf"/>
</dbReference>
<accession>A0A9E7R7N7</accession>
<gene>
    <name evidence="2" type="ORF">N0B31_10140</name>
</gene>
<dbReference type="PANTHER" id="PTHR44086:SF13">
    <property type="entry name" value="THIOSULFATE SULFURTRANSFERASE PSPE"/>
    <property type="match status" value="1"/>
</dbReference>
<organism evidence="2 3">
    <name type="scientific">Salinirubellus salinus</name>
    <dbReference type="NCBI Taxonomy" id="1364945"/>
    <lineage>
        <taxon>Archaea</taxon>
        <taxon>Methanobacteriati</taxon>
        <taxon>Methanobacteriota</taxon>
        <taxon>Stenosarchaea group</taxon>
        <taxon>Halobacteria</taxon>
        <taxon>Halobacteriales</taxon>
        <taxon>Natronomonadaceae</taxon>
        <taxon>Salinirubellus</taxon>
    </lineage>
</organism>
<dbReference type="RefSeq" id="WP_260643748.1">
    <property type="nucleotide sequence ID" value="NZ_CP104003.1"/>
</dbReference>
<dbReference type="PANTHER" id="PTHR44086">
    <property type="entry name" value="THIOSULFATE SULFURTRANSFERASE RDL2, MITOCHONDRIAL-RELATED"/>
    <property type="match status" value="1"/>
</dbReference>
<dbReference type="Pfam" id="PF00581">
    <property type="entry name" value="Rhodanese"/>
    <property type="match status" value="1"/>
</dbReference>
<dbReference type="KEGG" id="ssai:N0B31_10140"/>
<dbReference type="SMART" id="SM00450">
    <property type="entry name" value="RHOD"/>
    <property type="match status" value="1"/>
</dbReference>
<keyword evidence="3" id="KW-1185">Reference proteome</keyword>
<dbReference type="AlphaFoldDB" id="A0A9E7R7N7"/>
<dbReference type="EMBL" id="CP104003">
    <property type="protein sequence ID" value="UWM56634.1"/>
    <property type="molecule type" value="Genomic_DNA"/>
</dbReference>
<dbReference type="GeneID" id="74942784"/>
<dbReference type="SUPFAM" id="SSF52821">
    <property type="entry name" value="Rhodanese/Cell cycle control phosphatase"/>
    <property type="match status" value="1"/>
</dbReference>
<dbReference type="GO" id="GO:0004792">
    <property type="term" value="F:thiosulfate-cyanide sulfurtransferase activity"/>
    <property type="evidence" value="ECO:0007669"/>
    <property type="project" value="TreeGrafter"/>
</dbReference>
<proteinExistence type="predicted"/>
<sequence length="146" mass="16960">MADFELEPDVRAWTMAERAEEHVEVLTVEDLRAELDERGDDEAFVVLDVRDIREVWIEGSIPDVHHAPRGMLEFWADPDTVYYKEYFHPERRYVLYCNEGGRSALAAKRLQEMGYGDVAHLDGGFTAWEAAGYETVDVEQRDYKSR</sequence>